<keyword evidence="10" id="KW-1185">Reference proteome</keyword>
<comment type="function">
    <text evidence="5">Modulates RecA activity.</text>
</comment>
<name>A0ABS2DS35_9BURK</name>
<proteinExistence type="inferred from homology"/>
<comment type="subcellular location">
    <subcellularLocation>
        <location evidence="1 5">Cytoplasm</location>
    </subcellularLocation>
</comment>
<reference evidence="9 10" key="1">
    <citation type="journal article" date="2021" name="Sci. Rep.">
        <title>The distribution of antibiotic resistance genes in chicken gut microbiota commensals.</title>
        <authorList>
            <person name="Juricova H."/>
            <person name="Matiasovicova J."/>
            <person name="Kubasova T."/>
            <person name="Cejkova D."/>
            <person name="Rychlik I."/>
        </authorList>
    </citation>
    <scope>NUCLEOTIDE SEQUENCE [LARGE SCALE GENOMIC DNA]</scope>
    <source>
        <strain evidence="9 10">An829</strain>
    </source>
</reference>
<evidence type="ECO:0000259" key="7">
    <source>
        <dbReference type="Pfam" id="PF02631"/>
    </source>
</evidence>
<feature type="region of interest" description="Disordered" evidence="6">
    <location>
        <begin position="141"/>
        <end position="160"/>
    </location>
</feature>
<keyword evidence="4 5" id="KW-0963">Cytoplasm</keyword>
<feature type="region of interest" description="Disordered" evidence="6">
    <location>
        <begin position="66"/>
        <end position="128"/>
    </location>
</feature>
<gene>
    <name evidence="5" type="primary">recX</name>
    <name evidence="9" type="ORF">H6A60_06660</name>
</gene>
<dbReference type="InterPro" id="IPR053925">
    <property type="entry name" value="RecX_HTH_3rd"/>
</dbReference>
<feature type="domain" description="RecX second three-helical" evidence="7">
    <location>
        <begin position="262"/>
        <end position="300"/>
    </location>
</feature>
<evidence type="ECO:0000256" key="5">
    <source>
        <dbReference type="HAMAP-Rule" id="MF_01114"/>
    </source>
</evidence>
<evidence type="ECO:0000259" key="8">
    <source>
        <dbReference type="Pfam" id="PF21981"/>
    </source>
</evidence>
<dbReference type="PANTHER" id="PTHR33602">
    <property type="entry name" value="REGULATORY PROTEIN RECX FAMILY PROTEIN"/>
    <property type="match status" value="1"/>
</dbReference>
<feature type="domain" description="RecX third three-helical" evidence="8">
    <location>
        <begin position="310"/>
        <end position="351"/>
    </location>
</feature>
<evidence type="ECO:0000256" key="6">
    <source>
        <dbReference type="SAM" id="MobiDB-lite"/>
    </source>
</evidence>
<dbReference type="Proteomes" id="UP000715095">
    <property type="component" value="Unassembled WGS sequence"/>
</dbReference>
<dbReference type="InterPro" id="IPR003783">
    <property type="entry name" value="Regulatory_RecX"/>
</dbReference>
<evidence type="ECO:0000256" key="3">
    <source>
        <dbReference type="ARBA" id="ARBA00018111"/>
    </source>
</evidence>
<evidence type="ECO:0000256" key="4">
    <source>
        <dbReference type="ARBA" id="ARBA00022490"/>
    </source>
</evidence>
<organism evidence="9 10">
    <name type="scientific">Sutterella massiliensis</name>
    <dbReference type="NCBI Taxonomy" id="1816689"/>
    <lineage>
        <taxon>Bacteria</taxon>
        <taxon>Pseudomonadati</taxon>
        <taxon>Pseudomonadota</taxon>
        <taxon>Betaproteobacteria</taxon>
        <taxon>Burkholderiales</taxon>
        <taxon>Sutterellaceae</taxon>
        <taxon>Sutterella</taxon>
    </lineage>
</organism>
<comment type="similarity">
    <text evidence="2 5">Belongs to the RecX family.</text>
</comment>
<dbReference type="InterPro" id="IPR036388">
    <property type="entry name" value="WH-like_DNA-bd_sf"/>
</dbReference>
<dbReference type="EMBL" id="JACJJC010000008">
    <property type="protein sequence ID" value="MBM6704166.1"/>
    <property type="molecule type" value="Genomic_DNA"/>
</dbReference>
<dbReference type="Gene3D" id="1.10.10.10">
    <property type="entry name" value="Winged helix-like DNA-binding domain superfamily/Winged helix DNA-binding domain"/>
    <property type="match status" value="3"/>
</dbReference>
<evidence type="ECO:0000313" key="10">
    <source>
        <dbReference type="Proteomes" id="UP000715095"/>
    </source>
</evidence>
<dbReference type="Pfam" id="PF02631">
    <property type="entry name" value="RecX_HTH2"/>
    <property type="match status" value="1"/>
</dbReference>
<dbReference type="HAMAP" id="MF_01114">
    <property type="entry name" value="RecX"/>
    <property type="match status" value="1"/>
</dbReference>
<evidence type="ECO:0000313" key="9">
    <source>
        <dbReference type="EMBL" id="MBM6704166.1"/>
    </source>
</evidence>
<dbReference type="InterPro" id="IPR053924">
    <property type="entry name" value="RecX_HTH_2nd"/>
</dbReference>
<dbReference type="RefSeq" id="WP_205102637.1">
    <property type="nucleotide sequence ID" value="NZ_JACJJC010000008.1"/>
</dbReference>
<protein>
    <recommendedName>
        <fullName evidence="3 5">Regulatory protein RecX</fullName>
    </recommendedName>
</protein>
<accession>A0ABS2DS35</accession>
<comment type="caution">
    <text evidence="9">The sequence shown here is derived from an EMBL/GenBank/DDBJ whole genome shotgun (WGS) entry which is preliminary data.</text>
</comment>
<sequence>MKPLRKRNAPAKKKKTVVPSTPSLFEALDASGAAASAETSSKTAPLPFGALKTFAWQTAVSTDGSFVPAVGSRARVESTPVRDAESDTANETSSEAVGDPDPFAELLEETKRRHGRKDTSKPGSVAPRMIADASDVLRLFGKNEKTRTKKASNKDAESAKKRCISLESAGEEAFYEPYEEAYDAFASDECGNEPLDLDVDRKKERPKKKRATLMQRAVASLARRDYSRLELKRKLARTLEEGETPQVLETVLDTLVERGLLSDERYAKMKARSVSYRMGDAKIRRELRIRGVDEETAKEAVEGITESEEVRAYKMWRRRFDETPKNWKEREKQIRYLAYRGFSMSSIMKVLRGEVELPQEETHYFSS</sequence>
<evidence type="ECO:0000256" key="2">
    <source>
        <dbReference type="ARBA" id="ARBA00009695"/>
    </source>
</evidence>
<feature type="compositionally biased region" description="Basic and acidic residues" evidence="6">
    <location>
        <begin position="74"/>
        <end position="85"/>
    </location>
</feature>
<dbReference type="PANTHER" id="PTHR33602:SF1">
    <property type="entry name" value="REGULATORY PROTEIN RECX FAMILY PROTEIN"/>
    <property type="match status" value="1"/>
</dbReference>
<dbReference type="Pfam" id="PF21981">
    <property type="entry name" value="RecX_HTH3"/>
    <property type="match status" value="1"/>
</dbReference>
<evidence type="ECO:0000256" key="1">
    <source>
        <dbReference type="ARBA" id="ARBA00004496"/>
    </source>
</evidence>